<dbReference type="STRING" id="523849.OCC_08455"/>
<evidence type="ECO:0000259" key="3">
    <source>
        <dbReference type="Pfam" id="PF13192"/>
    </source>
</evidence>
<reference evidence="4 5" key="1">
    <citation type="journal article" date="2012" name="J. Bacteriol.">
        <title>Genome sequence of the model hyperthermophilic archaeon Thermococcus litoralis NS-C.</title>
        <authorList>
            <person name="Gardner A.F."/>
            <person name="Kumar S."/>
            <person name="Perler F.B."/>
        </authorList>
    </citation>
    <scope>NUCLEOTIDE SEQUENCE [LARGE SCALE GENOMIC DNA]</scope>
    <source>
        <strain evidence="5">ATCC 51850 / DSM 5473 / JCM 8560 / NS-C</strain>
    </source>
</reference>
<dbReference type="AlphaFoldDB" id="H3ZKS1"/>
<dbReference type="Pfam" id="PF13192">
    <property type="entry name" value="Thioredoxin_3"/>
    <property type="match status" value="2"/>
</dbReference>
<dbReference type="InterPro" id="IPR012336">
    <property type="entry name" value="Thioredoxin-like_fold"/>
</dbReference>
<dbReference type="InterPro" id="IPR036249">
    <property type="entry name" value="Thioredoxin-like_sf"/>
</dbReference>
<sequence length="226" mass="25666">MEMALISDGDKKIIKEEFFSKLVNPVKIIVFTGKEHCQYCDQLKQLVEEISELSDLISYEVHDFDSEKELAEKYRIDKAPVTIITQDGKDFGVRYFGLPAGHEFGSFLEDIVDVSKGETDLMEDTKEAVRNIDQDVEIYVFVTPTCPYCPMAVRMAHKFAIENSLAGKGKILGDMIEAIEFPEWADQYSVMAVPKVVIRVNGEDKVSFEGAYPEKMFLEKLLQALE</sequence>
<dbReference type="InterPro" id="IPR011903">
    <property type="entry name" value="TON_0319-like"/>
</dbReference>
<dbReference type="Proteomes" id="UP000015502">
    <property type="component" value="Chromosome"/>
</dbReference>
<dbReference type="CDD" id="cd02973">
    <property type="entry name" value="TRX_GRX_like"/>
    <property type="match status" value="1"/>
</dbReference>
<accession>H3ZKS1</accession>
<dbReference type="Gene3D" id="3.40.30.10">
    <property type="entry name" value="Glutaredoxin"/>
    <property type="match status" value="2"/>
</dbReference>
<keyword evidence="5" id="KW-1185">Reference proteome</keyword>
<dbReference type="HOGENOM" id="CLU_082677_0_0_2"/>
<evidence type="ECO:0000313" key="5">
    <source>
        <dbReference type="Proteomes" id="UP000015502"/>
    </source>
</evidence>
<dbReference type="PANTHER" id="PTHR37170:SF1">
    <property type="entry name" value="GLUTAREDOXIN-LIKE PROTEIN"/>
    <property type="match status" value="1"/>
</dbReference>
<evidence type="ECO:0000256" key="2">
    <source>
        <dbReference type="ARBA" id="ARBA00022982"/>
    </source>
</evidence>
<dbReference type="NCBIfam" id="TIGR02187">
    <property type="entry name" value="PDO_seleno_TRX"/>
    <property type="match status" value="1"/>
</dbReference>
<name>H3ZKS1_THELN</name>
<dbReference type="CDD" id="cd02975">
    <property type="entry name" value="PfPDO_like_N"/>
    <property type="match status" value="1"/>
</dbReference>
<dbReference type="KEGG" id="tlt:OCC_08455"/>
<keyword evidence="2" id="KW-0813">Transport</keyword>
<organism evidence="4 5">
    <name type="scientific">Thermococcus litoralis (strain ATCC 51850 / DSM 5473 / JCM 8560 / NS-C)</name>
    <dbReference type="NCBI Taxonomy" id="523849"/>
    <lineage>
        <taxon>Archaea</taxon>
        <taxon>Methanobacteriati</taxon>
        <taxon>Methanobacteriota</taxon>
        <taxon>Thermococci</taxon>
        <taxon>Thermococcales</taxon>
        <taxon>Thermococcaceae</taxon>
        <taxon>Thermococcus</taxon>
    </lineage>
</organism>
<feature type="domain" description="Thioredoxin-like fold" evidence="3">
    <location>
        <begin position="27"/>
        <end position="85"/>
    </location>
</feature>
<feature type="domain" description="Thioredoxin-like fold" evidence="3">
    <location>
        <begin position="137"/>
        <end position="223"/>
    </location>
</feature>
<proteinExistence type="inferred from homology"/>
<gene>
    <name evidence="4" type="ORF">OCC_08455</name>
</gene>
<dbReference type="PANTHER" id="PTHR37170">
    <property type="entry name" value="GLUTAREDOXIN-RELATED"/>
    <property type="match status" value="1"/>
</dbReference>
<keyword evidence="2" id="KW-0249">Electron transport</keyword>
<dbReference type="SUPFAM" id="SSF52833">
    <property type="entry name" value="Thioredoxin-like"/>
    <property type="match status" value="2"/>
</dbReference>
<dbReference type="PaxDb" id="523849-OCC_08455"/>
<dbReference type="EMBL" id="CP006670">
    <property type="protein sequence ID" value="EHR79503.2"/>
    <property type="molecule type" value="Genomic_DNA"/>
</dbReference>
<protein>
    <submittedName>
        <fullName evidence="4">Glutaredoxin</fullName>
    </submittedName>
</protein>
<dbReference type="PROSITE" id="PS51354">
    <property type="entry name" value="GLUTAREDOXIN_2"/>
    <property type="match status" value="2"/>
</dbReference>
<evidence type="ECO:0000313" key="4">
    <source>
        <dbReference type="EMBL" id="EHR79503.2"/>
    </source>
</evidence>
<comment type="similarity">
    <text evidence="1">Belongs to the glutaredoxin family.</text>
</comment>
<evidence type="ECO:0000256" key="1">
    <source>
        <dbReference type="ARBA" id="ARBA00007787"/>
    </source>
</evidence>